<protein>
    <submittedName>
        <fullName evidence="2">Uncharacterized protein</fullName>
    </submittedName>
</protein>
<evidence type="ECO:0000313" key="2">
    <source>
        <dbReference type="EMBL" id="ACR35265.1"/>
    </source>
</evidence>
<feature type="compositionally biased region" description="Basic residues" evidence="1">
    <location>
        <begin position="18"/>
        <end position="27"/>
    </location>
</feature>
<dbReference type="AlphaFoldDB" id="C4J265"/>
<feature type="compositionally biased region" description="Basic residues" evidence="1">
    <location>
        <begin position="82"/>
        <end position="103"/>
    </location>
</feature>
<evidence type="ECO:0000256" key="1">
    <source>
        <dbReference type="SAM" id="MobiDB-lite"/>
    </source>
</evidence>
<proteinExistence type="evidence at transcript level"/>
<sequence>MVGYGPCAVGQEHDGRFPCRRPNRKHDQRQAWRPLQLLRRRARRVRAGGGARQDVPAAADERRPLLRVLPQGRRPQDDGGRLRRQLRQALHHGRRRHRARRDHGRPAAGRRASGQVLLHGRAGHTGARARRAGPADHHARDSPVPQQQQRRRRRWCRRPCSRSRSRHARHA</sequence>
<dbReference type="EMBL" id="BT084912">
    <property type="protein sequence ID" value="ACR35265.1"/>
    <property type="molecule type" value="mRNA"/>
</dbReference>
<organism evidence="2">
    <name type="scientific">Zea mays</name>
    <name type="common">Maize</name>
    <dbReference type="NCBI Taxonomy" id="4577"/>
    <lineage>
        <taxon>Eukaryota</taxon>
        <taxon>Viridiplantae</taxon>
        <taxon>Streptophyta</taxon>
        <taxon>Embryophyta</taxon>
        <taxon>Tracheophyta</taxon>
        <taxon>Spermatophyta</taxon>
        <taxon>Magnoliopsida</taxon>
        <taxon>Liliopsida</taxon>
        <taxon>Poales</taxon>
        <taxon>Poaceae</taxon>
        <taxon>PACMAD clade</taxon>
        <taxon>Panicoideae</taxon>
        <taxon>Andropogonodae</taxon>
        <taxon>Andropogoneae</taxon>
        <taxon>Tripsacinae</taxon>
        <taxon>Zea</taxon>
    </lineage>
</organism>
<feature type="region of interest" description="Disordered" evidence="1">
    <location>
        <begin position="1"/>
        <end position="31"/>
    </location>
</feature>
<reference evidence="2" key="1">
    <citation type="journal article" date="2009" name="PLoS Genet.">
        <title>Sequencing, mapping, and analysis of 27,455 maize full-length cDNAs.</title>
        <authorList>
            <person name="Soderlund C."/>
            <person name="Descour A."/>
            <person name="Kudrna D."/>
            <person name="Bomhoff M."/>
            <person name="Boyd L."/>
            <person name="Currie J."/>
            <person name="Angelova A."/>
            <person name="Collura K."/>
            <person name="Wissotski M."/>
            <person name="Ashley E."/>
            <person name="Morrow D."/>
            <person name="Fernandes J."/>
            <person name="Walbot V."/>
            <person name="Yu Y."/>
        </authorList>
    </citation>
    <scope>NUCLEOTIDE SEQUENCE</scope>
    <source>
        <strain evidence="2">B73</strain>
    </source>
</reference>
<feature type="region of interest" description="Disordered" evidence="1">
    <location>
        <begin position="44"/>
        <end position="171"/>
    </location>
</feature>
<feature type="compositionally biased region" description="Basic residues" evidence="1">
    <location>
        <begin position="149"/>
        <end position="171"/>
    </location>
</feature>
<name>C4J265_MAIZE</name>
<accession>C4J265</accession>